<evidence type="ECO:0000256" key="5">
    <source>
        <dbReference type="ARBA" id="ARBA00019422"/>
    </source>
</evidence>
<evidence type="ECO:0000256" key="4">
    <source>
        <dbReference type="ARBA" id="ARBA00012483"/>
    </source>
</evidence>
<keyword evidence="12 16" id="KW-0233">DNA recombination</keyword>
<feature type="compositionally biased region" description="Basic residues" evidence="17">
    <location>
        <begin position="298"/>
        <end position="312"/>
    </location>
</feature>
<dbReference type="EMBL" id="KL197713">
    <property type="protein sequence ID" value="KDQ60700.1"/>
    <property type="molecule type" value="Genomic_DNA"/>
</dbReference>
<evidence type="ECO:0000256" key="12">
    <source>
        <dbReference type="ARBA" id="ARBA00023172"/>
    </source>
</evidence>
<evidence type="ECO:0000256" key="3">
    <source>
        <dbReference type="ARBA" id="ARBA00010258"/>
    </source>
</evidence>
<dbReference type="OrthoDB" id="185455at2759"/>
<evidence type="ECO:0000256" key="1">
    <source>
        <dbReference type="ARBA" id="ARBA00000900"/>
    </source>
</evidence>
<keyword evidence="7 16" id="KW-0479">Metal-binding</keyword>
<dbReference type="InterPro" id="IPR001841">
    <property type="entry name" value="Znf_RING"/>
</dbReference>
<comment type="catalytic activity">
    <reaction evidence="1 16">
        <text>S-ubiquitinyl-[E2 ubiquitin-conjugating enzyme]-L-cysteine + [acceptor protein]-L-lysine = [E2 ubiquitin-conjugating enzyme]-L-cysteine + N(6)-ubiquitinyl-[acceptor protein]-L-lysine.</text>
        <dbReference type="EC" id="2.3.2.27"/>
    </reaction>
</comment>
<comment type="similarity">
    <text evidence="3 16">Belongs to the NSE1 family.</text>
</comment>
<feature type="compositionally biased region" description="Low complexity" evidence="17">
    <location>
        <begin position="282"/>
        <end position="297"/>
    </location>
</feature>
<accession>A0A067Q3G1</accession>
<reference evidence="20" key="1">
    <citation type="journal article" date="2014" name="Proc. Natl. Acad. Sci. U.S.A.">
        <title>Extensive sampling of basidiomycete genomes demonstrates inadequacy of the white-rot/brown-rot paradigm for wood decay fungi.</title>
        <authorList>
            <person name="Riley R."/>
            <person name="Salamov A.A."/>
            <person name="Brown D.W."/>
            <person name="Nagy L.G."/>
            <person name="Floudas D."/>
            <person name="Held B.W."/>
            <person name="Levasseur A."/>
            <person name="Lombard V."/>
            <person name="Morin E."/>
            <person name="Otillar R."/>
            <person name="Lindquist E.A."/>
            <person name="Sun H."/>
            <person name="LaButti K.M."/>
            <person name="Schmutz J."/>
            <person name="Jabbour D."/>
            <person name="Luo H."/>
            <person name="Baker S.E."/>
            <person name="Pisabarro A.G."/>
            <person name="Walton J.D."/>
            <person name="Blanchette R.A."/>
            <person name="Henrissat B."/>
            <person name="Martin F."/>
            <person name="Cullen D."/>
            <person name="Hibbett D.S."/>
            <person name="Grigoriev I.V."/>
        </authorList>
    </citation>
    <scope>NUCLEOTIDE SEQUENCE [LARGE SCALE GENOMIC DNA]</scope>
    <source>
        <strain evidence="20">MUCL 33604</strain>
    </source>
</reference>
<evidence type="ECO:0000256" key="6">
    <source>
        <dbReference type="ARBA" id="ARBA00022679"/>
    </source>
</evidence>
<dbReference type="HOGENOM" id="CLU_045153_1_0_1"/>
<keyword evidence="20" id="KW-1185">Reference proteome</keyword>
<feature type="region of interest" description="Disordered" evidence="17">
    <location>
        <begin position="248"/>
        <end position="351"/>
    </location>
</feature>
<dbReference type="Gene3D" id="3.30.40.10">
    <property type="entry name" value="Zinc/RING finger domain, C3HC4 (zinc finger)"/>
    <property type="match status" value="1"/>
</dbReference>
<dbReference type="PROSITE" id="PS50089">
    <property type="entry name" value="ZF_RING_2"/>
    <property type="match status" value="1"/>
</dbReference>
<dbReference type="GO" id="GO:0061630">
    <property type="term" value="F:ubiquitin protein ligase activity"/>
    <property type="evidence" value="ECO:0007669"/>
    <property type="project" value="UniProtKB-EC"/>
</dbReference>
<dbReference type="FunCoup" id="A0A067Q3G1">
    <property type="interactions" value="122"/>
</dbReference>
<evidence type="ECO:0000313" key="19">
    <source>
        <dbReference type="EMBL" id="KDQ60700.1"/>
    </source>
</evidence>
<keyword evidence="9 15" id="KW-0863">Zinc-finger</keyword>
<dbReference type="GO" id="GO:0005634">
    <property type="term" value="C:nucleus"/>
    <property type="evidence" value="ECO:0007669"/>
    <property type="project" value="UniProtKB-SubCell"/>
</dbReference>
<evidence type="ECO:0000256" key="14">
    <source>
        <dbReference type="ARBA" id="ARBA00023242"/>
    </source>
</evidence>
<evidence type="ECO:0000256" key="13">
    <source>
        <dbReference type="ARBA" id="ARBA00023204"/>
    </source>
</evidence>
<evidence type="ECO:0000256" key="16">
    <source>
        <dbReference type="RuleBase" id="RU368018"/>
    </source>
</evidence>
<keyword evidence="11 16" id="KW-0862">Zinc</keyword>
<dbReference type="InterPro" id="IPR013083">
    <property type="entry name" value="Znf_RING/FYVE/PHD"/>
</dbReference>
<feature type="compositionally biased region" description="Acidic residues" evidence="17">
    <location>
        <begin position="271"/>
        <end position="281"/>
    </location>
</feature>
<dbReference type="GO" id="GO:0030915">
    <property type="term" value="C:Smc5-Smc6 complex"/>
    <property type="evidence" value="ECO:0007669"/>
    <property type="project" value="UniProtKB-UniRule"/>
</dbReference>
<proteinExistence type="inferred from homology"/>
<dbReference type="Proteomes" id="UP000027265">
    <property type="component" value="Unassembled WGS sequence"/>
</dbReference>
<keyword evidence="6 16" id="KW-0808">Transferase</keyword>
<name>A0A067Q3G1_9AGAM</name>
<evidence type="ECO:0000259" key="18">
    <source>
        <dbReference type="PROSITE" id="PS50089"/>
    </source>
</evidence>
<comment type="function">
    <text evidence="16">Acts in a DNA repair pathway for removal of UV-induced DNA damage that is distinct from classical nucleotide excision repair and in repair of ionizing radiation damage. Functions in homologous recombination repair of DNA double strand breaks and in recovery of stalled replication forks.</text>
</comment>
<keyword evidence="13 16" id="KW-0234">DNA repair</keyword>
<feature type="domain" description="RING-type" evidence="18">
    <location>
        <begin position="191"/>
        <end position="231"/>
    </location>
</feature>
<feature type="compositionally biased region" description="Basic and acidic residues" evidence="17">
    <location>
        <begin position="251"/>
        <end position="260"/>
    </location>
</feature>
<dbReference type="EC" id="2.3.2.27" evidence="4 16"/>
<comment type="subunit">
    <text evidence="16">Component of the Smc5-Smc6 complex.</text>
</comment>
<organism evidence="19 20">
    <name type="scientific">Jaapia argillacea MUCL 33604</name>
    <dbReference type="NCBI Taxonomy" id="933084"/>
    <lineage>
        <taxon>Eukaryota</taxon>
        <taxon>Fungi</taxon>
        <taxon>Dikarya</taxon>
        <taxon>Basidiomycota</taxon>
        <taxon>Agaricomycotina</taxon>
        <taxon>Agaricomycetes</taxon>
        <taxon>Agaricomycetidae</taxon>
        <taxon>Jaapiales</taxon>
        <taxon>Jaapiaceae</taxon>
        <taxon>Jaapia</taxon>
    </lineage>
</organism>
<evidence type="ECO:0000256" key="10">
    <source>
        <dbReference type="ARBA" id="ARBA00022786"/>
    </source>
</evidence>
<keyword evidence="8 16" id="KW-0227">DNA damage</keyword>
<dbReference type="InParanoid" id="A0A067Q3G1"/>
<dbReference type="FunFam" id="1.10.10.10:FF:000270">
    <property type="entry name" value="Non-structural maintenance of chromosomes element 1 homolog"/>
    <property type="match status" value="1"/>
</dbReference>
<evidence type="ECO:0000313" key="20">
    <source>
        <dbReference type="Proteomes" id="UP000027265"/>
    </source>
</evidence>
<evidence type="ECO:0000256" key="7">
    <source>
        <dbReference type="ARBA" id="ARBA00022723"/>
    </source>
</evidence>
<dbReference type="InterPro" id="IPR011513">
    <property type="entry name" value="Nse1"/>
</dbReference>
<sequence>MASSNDVQRLFLQAVLSRRIVSYKLACAIWKKCAEATVEVAIPRDDDRAAWDGFITKINESLNALNLEFRHLTDEISGRETYALVNRKGDEIAQMATDYTPAEIVYFKAIVEQIMLAPHESFSVSSLAALRELSYLKSTMTKTQGETVLGSFVAKGWLVKSDRGRYSLSTRTRLELLPYIKSTYPDEMIECTICMEILTRGIACYTRNCKARLHTHCYNNYRRLHQNCPACGQNWTAEANAKKLVQVGEGAVKDGQDDGRRRVRRKSTAEGSDDEDAEGDPDSSQQTQSQTQPSQSQKKGKGKTKANRRTRKTIVEDDEDEEEEETNENAMDVDEDDNPPPRTQSRRKTKN</sequence>
<dbReference type="GO" id="GO:0008270">
    <property type="term" value="F:zinc ion binding"/>
    <property type="evidence" value="ECO:0007669"/>
    <property type="project" value="UniProtKB-KW"/>
</dbReference>
<dbReference type="Pfam" id="PF07574">
    <property type="entry name" value="SMC_Nse1"/>
    <property type="match status" value="1"/>
</dbReference>
<evidence type="ECO:0000256" key="9">
    <source>
        <dbReference type="ARBA" id="ARBA00022771"/>
    </source>
</evidence>
<keyword evidence="10 16" id="KW-0833">Ubl conjugation pathway</keyword>
<keyword evidence="14 16" id="KW-0539">Nucleus</keyword>
<dbReference type="InterPro" id="IPR014857">
    <property type="entry name" value="Nse1_RING_C4HC3-type"/>
</dbReference>
<dbReference type="AlphaFoldDB" id="A0A067Q3G1"/>
<dbReference type="InterPro" id="IPR036388">
    <property type="entry name" value="WH-like_DNA-bd_sf"/>
</dbReference>
<evidence type="ECO:0000256" key="11">
    <source>
        <dbReference type="ARBA" id="ARBA00022833"/>
    </source>
</evidence>
<dbReference type="STRING" id="933084.A0A067Q3G1"/>
<gene>
    <name evidence="19" type="ORF">JAAARDRAFT_708550</name>
</gene>
<dbReference type="PANTHER" id="PTHR20973">
    <property type="entry name" value="NON-SMC ELEMENT 1-RELATED"/>
    <property type="match status" value="1"/>
</dbReference>
<evidence type="ECO:0000256" key="8">
    <source>
        <dbReference type="ARBA" id="ARBA00022763"/>
    </source>
</evidence>
<dbReference type="GO" id="GO:0000724">
    <property type="term" value="P:double-strand break repair via homologous recombination"/>
    <property type="evidence" value="ECO:0007669"/>
    <property type="project" value="TreeGrafter"/>
</dbReference>
<comment type="subcellular location">
    <subcellularLocation>
        <location evidence="2 16">Nucleus</location>
    </subcellularLocation>
</comment>
<protein>
    <recommendedName>
        <fullName evidence="5 16">Non-structural maintenance of chromosomes element 1 homolog</fullName>
        <ecNumber evidence="4 16">2.3.2.27</ecNumber>
    </recommendedName>
</protein>
<dbReference type="Gene3D" id="3.90.1150.220">
    <property type="match status" value="1"/>
</dbReference>
<feature type="compositionally biased region" description="Acidic residues" evidence="17">
    <location>
        <begin position="316"/>
        <end position="338"/>
    </location>
</feature>
<evidence type="ECO:0000256" key="15">
    <source>
        <dbReference type="PROSITE-ProRule" id="PRU00175"/>
    </source>
</evidence>
<dbReference type="Pfam" id="PF08746">
    <property type="entry name" value="zf-RING-like"/>
    <property type="match status" value="1"/>
</dbReference>
<evidence type="ECO:0000256" key="17">
    <source>
        <dbReference type="SAM" id="MobiDB-lite"/>
    </source>
</evidence>
<evidence type="ECO:0000256" key="2">
    <source>
        <dbReference type="ARBA" id="ARBA00004123"/>
    </source>
</evidence>
<dbReference type="SUPFAM" id="SSF57850">
    <property type="entry name" value="RING/U-box"/>
    <property type="match status" value="1"/>
</dbReference>
<dbReference type="PANTHER" id="PTHR20973:SF0">
    <property type="entry name" value="NON-STRUCTURAL MAINTENANCE OF CHROMOSOMES ELEMENT 1 HOMOLOG"/>
    <property type="match status" value="1"/>
</dbReference>
<dbReference type="Gene3D" id="1.10.10.10">
    <property type="entry name" value="Winged helix-like DNA-binding domain superfamily/Winged helix DNA-binding domain"/>
    <property type="match status" value="1"/>
</dbReference>